<dbReference type="Proteomes" id="UP000611459">
    <property type="component" value="Unassembled WGS sequence"/>
</dbReference>
<comment type="caution">
    <text evidence="1">The sequence shown here is derived from an EMBL/GenBank/DDBJ whole genome shotgun (WGS) entry which is preliminary data.</text>
</comment>
<evidence type="ECO:0000313" key="1">
    <source>
        <dbReference type="EMBL" id="MBK1933231.1"/>
    </source>
</evidence>
<accession>A0A1R1VYW4</accession>
<organism evidence="1 3">
    <name type="scientific">Burkholderia contaminans</name>
    <dbReference type="NCBI Taxonomy" id="488447"/>
    <lineage>
        <taxon>Bacteria</taxon>
        <taxon>Pseudomonadati</taxon>
        <taxon>Pseudomonadota</taxon>
        <taxon>Betaproteobacteria</taxon>
        <taxon>Burkholderiales</taxon>
        <taxon>Burkholderiaceae</taxon>
        <taxon>Burkholderia</taxon>
        <taxon>Burkholderia cepacia complex</taxon>
    </lineage>
</organism>
<sequence>MSLPLPLNGSASIGMMRADARGGALENRMRLPLARRAEAAVRSCTWCAGLEEQAKGEFDVPG</sequence>
<proteinExistence type="predicted"/>
<keyword evidence="4" id="KW-1185">Reference proteome</keyword>
<dbReference type="GeneID" id="93195148"/>
<dbReference type="RefSeq" id="WP_046197121.1">
    <property type="nucleotide sequence ID" value="NZ_AP018359.1"/>
</dbReference>
<gene>
    <name evidence="2" type="ORF">J4M89_18940</name>
    <name evidence="1" type="ORF">JIN94_25395</name>
</gene>
<name>A0A1R1VYW4_9BURK</name>
<evidence type="ECO:0000313" key="4">
    <source>
        <dbReference type="Proteomes" id="UP000664048"/>
    </source>
</evidence>
<reference evidence="2 4" key="2">
    <citation type="submission" date="2021-03" db="EMBL/GenBank/DDBJ databases">
        <title>Clinical course, treatment and visual outcome of an outbreak of Burkholderia contaminans endophthalmitis following cataract surgery.</title>
        <authorList>
            <person name="Lind C."/>
            <person name="Olsen K."/>
            <person name="Angelsen N.K."/>
            <person name="Krefting E.A."/>
            <person name="Fossen K."/>
            <person name="Gravningen K."/>
            <person name="Depoorter E."/>
            <person name="Vandamme P."/>
            <person name="Bertelsen G."/>
        </authorList>
    </citation>
    <scope>NUCLEOTIDE SEQUENCE [LARGE SCALE GENOMIC DNA]</scope>
    <source>
        <strain evidence="2 4">51242556</strain>
    </source>
</reference>
<dbReference type="AlphaFoldDB" id="A0A1R1VYW4"/>
<evidence type="ECO:0000313" key="2">
    <source>
        <dbReference type="EMBL" id="MBO1831453.1"/>
    </source>
</evidence>
<dbReference type="EMBL" id="JAENIB010000012">
    <property type="protein sequence ID" value="MBK1933231.1"/>
    <property type="molecule type" value="Genomic_DNA"/>
</dbReference>
<reference evidence="1" key="1">
    <citation type="submission" date="2021-01" db="EMBL/GenBank/DDBJ databases">
        <title>Outbreak of Burkholderia contaminns endophthalmitis traced to a clinical ventilation system.</title>
        <authorList>
            <person name="Lipuma J."/>
            <person name="Spilker T."/>
            <person name="Kratholm J."/>
        </authorList>
    </citation>
    <scope>NUCLEOTIDE SEQUENCE</scope>
    <source>
        <strain evidence="1">HI4954</strain>
    </source>
</reference>
<dbReference type="Proteomes" id="UP000664048">
    <property type="component" value="Unassembled WGS sequence"/>
</dbReference>
<protein>
    <submittedName>
        <fullName evidence="1">Uncharacterized protein</fullName>
    </submittedName>
</protein>
<evidence type="ECO:0000313" key="3">
    <source>
        <dbReference type="Proteomes" id="UP000611459"/>
    </source>
</evidence>
<dbReference type="EMBL" id="JAGEMX010000005">
    <property type="protein sequence ID" value="MBO1831453.1"/>
    <property type="molecule type" value="Genomic_DNA"/>
</dbReference>